<keyword evidence="1" id="KW-0812">Transmembrane</keyword>
<evidence type="ECO:0000256" key="1">
    <source>
        <dbReference type="SAM" id="Phobius"/>
    </source>
</evidence>
<proteinExistence type="predicted"/>
<reference evidence="2" key="1">
    <citation type="submission" date="2023-06" db="EMBL/GenBank/DDBJ databases">
        <title>Genomic analysis of the entomopathogenic nematode Steinernema hermaphroditum.</title>
        <authorList>
            <person name="Schwarz E.M."/>
            <person name="Heppert J.K."/>
            <person name="Baniya A."/>
            <person name="Schwartz H.T."/>
            <person name="Tan C.-H."/>
            <person name="Antoshechkin I."/>
            <person name="Sternberg P.W."/>
            <person name="Goodrich-Blair H."/>
            <person name="Dillman A.R."/>
        </authorList>
    </citation>
    <scope>NUCLEOTIDE SEQUENCE</scope>
    <source>
        <strain evidence="2">PS9179</strain>
        <tissue evidence="2">Whole animal</tissue>
    </source>
</reference>
<feature type="transmembrane region" description="Helical" evidence="1">
    <location>
        <begin position="220"/>
        <end position="243"/>
    </location>
</feature>
<dbReference type="AlphaFoldDB" id="A0AA39LPL7"/>
<dbReference type="EMBL" id="JAUCMV010000004">
    <property type="protein sequence ID" value="KAK0405032.1"/>
    <property type="molecule type" value="Genomic_DNA"/>
</dbReference>
<dbReference type="Proteomes" id="UP001175271">
    <property type="component" value="Unassembled WGS sequence"/>
</dbReference>
<protein>
    <submittedName>
        <fullName evidence="2">Uncharacterized protein</fullName>
    </submittedName>
</protein>
<name>A0AA39LPL7_9BILA</name>
<keyword evidence="1" id="KW-0472">Membrane</keyword>
<sequence length="265" mass="30576">MSARASLTNSSSSRITRGAQLLRHVRSDQDCAFDSGIKGGPCGITIDLRRLRRIDFDVRWNDANCYFYRARACLCYKKQHQYSIGSDRSLCPGWDSLCFNFRERTVKLSSVRTERAPFNVQAIQTNVEIDRKNGTVFVDRKLLGVLDPFLTTLDHFLGSRPFPKGLVEVQLLMNDGRCQPSAVLRSSSEDGRSRRSLQNHPFYTGRAEDKHATDNRVLEFILYEMLFVLVYSGFVQLLLFLWFTDRFPFNIDVFPFNQLAYTQLQ</sequence>
<organism evidence="2 3">
    <name type="scientific">Steinernema hermaphroditum</name>
    <dbReference type="NCBI Taxonomy" id="289476"/>
    <lineage>
        <taxon>Eukaryota</taxon>
        <taxon>Metazoa</taxon>
        <taxon>Ecdysozoa</taxon>
        <taxon>Nematoda</taxon>
        <taxon>Chromadorea</taxon>
        <taxon>Rhabditida</taxon>
        <taxon>Tylenchina</taxon>
        <taxon>Panagrolaimomorpha</taxon>
        <taxon>Strongyloidoidea</taxon>
        <taxon>Steinernematidae</taxon>
        <taxon>Steinernema</taxon>
    </lineage>
</organism>
<comment type="caution">
    <text evidence="2">The sequence shown here is derived from an EMBL/GenBank/DDBJ whole genome shotgun (WGS) entry which is preliminary data.</text>
</comment>
<evidence type="ECO:0000313" key="3">
    <source>
        <dbReference type="Proteomes" id="UP001175271"/>
    </source>
</evidence>
<keyword evidence="1" id="KW-1133">Transmembrane helix</keyword>
<keyword evidence="3" id="KW-1185">Reference proteome</keyword>
<evidence type="ECO:0000313" key="2">
    <source>
        <dbReference type="EMBL" id="KAK0405032.1"/>
    </source>
</evidence>
<accession>A0AA39LPL7</accession>
<gene>
    <name evidence="2" type="ORF">QR680_017770</name>
</gene>